<dbReference type="KEGG" id="ccp:CHC_T00006361001"/>
<name>R7QLA7_CHOCR</name>
<keyword evidence="3" id="KW-1185">Reference proteome</keyword>
<dbReference type="AlphaFoldDB" id="R7QLA7"/>
<evidence type="ECO:0000256" key="1">
    <source>
        <dbReference type="SAM" id="MobiDB-lite"/>
    </source>
</evidence>
<dbReference type="EMBL" id="HG001975">
    <property type="protein sequence ID" value="CDF38869.1"/>
    <property type="molecule type" value="Genomic_DNA"/>
</dbReference>
<dbReference type="RefSeq" id="XP_005718774.1">
    <property type="nucleotide sequence ID" value="XM_005718717.1"/>
</dbReference>
<feature type="compositionally biased region" description="Basic and acidic residues" evidence="1">
    <location>
        <begin position="10"/>
        <end position="25"/>
    </location>
</feature>
<gene>
    <name evidence="2" type="ORF">CHC_T00006361001</name>
</gene>
<proteinExistence type="predicted"/>
<dbReference type="Proteomes" id="UP000012073">
    <property type="component" value="Unassembled WGS sequence"/>
</dbReference>
<dbReference type="Gramene" id="CDF38869">
    <property type="protein sequence ID" value="CDF38869"/>
    <property type="gene ID" value="CHC_T00006361001"/>
</dbReference>
<protein>
    <submittedName>
        <fullName evidence="2">Uncharacterized protein</fullName>
    </submittedName>
</protein>
<accession>R7QLA7</accession>
<evidence type="ECO:0000313" key="2">
    <source>
        <dbReference type="EMBL" id="CDF38869.1"/>
    </source>
</evidence>
<sequence length="50" mass="5421">MIADTVYGNARDKQTSPNDEGKQSETGRPLFVVNVTKIAAAPLLDNFHCS</sequence>
<evidence type="ECO:0000313" key="3">
    <source>
        <dbReference type="Proteomes" id="UP000012073"/>
    </source>
</evidence>
<feature type="region of interest" description="Disordered" evidence="1">
    <location>
        <begin position="1"/>
        <end position="28"/>
    </location>
</feature>
<dbReference type="GeneID" id="17326491"/>
<reference evidence="3" key="1">
    <citation type="journal article" date="2013" name="Proc. Natl. Acad. Sci. U.S.A.">
        <title>Genome structure and metabolic features in the red seaweed Chondrus crispus shed light on evolution of the Archaeplastida.</title>
        <authorList>
            <person name="Collen J."/>
            <person name="Porcel B."/>
            <person name="Carre W."/>
            <person name="Ball S.G."/>
            <person name="Chaparro C."/>
            <person name="Tonon T."/>
            <person name="Barbeyron T."/>
            <person name="Michel G."/>
            <person name="Noel B."/>
            <person name="Valentin K."/>
            <person name="Elias M."/>
            <person name="Artiguenave F."/>
            <person name="Arun A."/>
            <person name="Aury J.M."/>
            <person name="Barbosa-Neto J.F."/>
            <person name="Bothwell J.H."/>
            <person name="Bouget F.Y."/>
            <person name="Brillet L."/>
            <person name="Cabello-Hurtado F."/>
            <person name="Capella-Gutierrez S."/>
            <person name="Charrier B."/>
            <person name="Cladiere L."/>
            <person name="Cock J.M."/>
            <person name="Coelho S.M."/>
            <person name="Colleoni C."/>
            <person name="Czjzek M."/>
            <person name="Da Silva C."/>
            <person name="Delage L."/>
            <person name="Denoeud F."/>
            <person name="Deschamps P."/>
            <person name="Dittami S.M."/>
            <person name="Gabaldon T."/>
            <person name="Gachon C.M."/>
            <person name="Groisillier A."/>
            <person name="Herve C."/>
            <person name="Jabbari K."/>
            <person name="Katinka M."/>
            <person name="Kloareg B."/>
            <person name="Kowalczyk N."/>
            <person name="Labadie K."/>
            <person name="Leblanc C."/>
            <person name="Lopez P.J."/>
            <person name="McLachlan D.H."/>
            <person name="Meslet-Cladiere L."/>
            <person name="Moustafa A."/>
            <person name="Nehr Z."/>
            <person name="Nyvall Collen P."/>
            <person name="Panaud O."/>
            <person name="Partensky F."/>
            <person name="Poulain J."/>
            <person name="Rensing S.A."/>
            <person name="Rousvoal S."/>
            <person name="Samson G."/>
            <person name="Symeonidi A."/>
            <person name="Weissenbach J."/>
            <person name="Zambounis A."/>
            <person name="Wincker P."/>
            <person name="Boyen C."/>
        </authorList>
    </citation>
    <scope>NUCLEOTIDE SEQUENCE [LARGE SCALE GENOMIC DNA]</scope>
    <source>
        <strain evidence="3">cv. Stackhouse</strain>
    </source>
</reference>
<organism evidence="2 3">
    <name type="scientific">Chondrus crispus</name>
    <name type="common">Carrageen Irish moss</name>
    <name type="synonym">Polymorpha crispa</name>
    <dbReference type="NCBI Taxonomy" id="2769"/>
    <lineage>
        <taxon>Eukaryota</taxon>
        <taxon>Rhodophyta</taxon>
        <taxon>Florideophyceae</taxon>
        <taxon>Rhodymeniophycidae</taxon>
        <taxon>Gigartinales</taxon>
        <taxon>Gigartinaceae</taxon>
        <taxon>Chondrus</taxon>
    </lineage>
</organism>